<sequence length="87" mass="10314">MALEKEIKGLTHLVMLAKQGDEAALEELYCRFMPLVLNHVKKMKVEYQQDAKSELLVELFEAIQRFEPNTDWGERELENHLQNREKK</sequence>
<dbReference type="EMBL" id="BAAACZ010000028">
    <property type="protein sequence ID" value="GAA0470553.1"/>
    <property type="molecule type" value="Genomic_DNA"/>
</dbReference>
<dbReference type="SUPFAM" id="SSF88946">
    <property type="entry name" value="Sigma2 domain of RNA polymerase sigma factors"/>
    <property type="match status" value="1"/>
</dbReference>
<comment type="caution">
    <text evidence="2">The sequence shown here is derived from an EMBL/GenBank/DDBJ whole genome shotgun (WGS) entry which is preliminary data.</text>
</comment>
<dbReference type="RefSeq" id="WP_343784632.1">
    <property type="nucleotide sequence ID" value="NZ_BAAACZ010000028.1"/>
</dbReference>
<proteinExistence type="predicted"/>
<accession>A0ABP3K3B6</accession>
<dbReference type="InterPro" id="IPR024760">
    <property type="entry name" value="HTH_dom_conjug_TS-like"/>
</dbReference>
<gene>
    <name evidence="2" type="ORF">GCM10008935_28090</name>
</gene>
<evidence type="ECO:0000259" key="1">
    <source>
        <dbReference type="Pfam" id="PF12645"/>
    </source>
</evidence>
<feature type="domain" description="Helix-turn-helix conjugative transposon-like" evidence="1">
    <location>
        <begin position="12"/>
        <end position="67"/>
    </location>
</feature>
<dbReference type="InterPro" id="IPR013325">
    <property type="entry name" value="RNA_pol_sigma_r2"/>
</dbReference>
<reference evidence="3" key="1">
    <citation type="journal article" date="2019" name="Int. J. Syst. Evol. Microbiol.">
        <title>The Global Catalogue of Microorganisms (GCM) 10K type strain sequencing project: providing services to taxonomists for standard genome sequencing and annotation.</title>
        <authorList>
            <consortium name="The Broad Institute Genomics Platform"/>
            <consortium name="The Broad Institute Genome Sequencing Center for Infectious Disease"/>
            <person name="Wu L."/>
            <person name="Ma J."/>
        </authorList>
    </citation>
    <scope>NUCLEOTIDE SEQUENCE [LARGE SCALE GENOMIC DNA]</scope>
    <source>
        <strain evidence="3">JCM 14193</strain>
    </source>
</reference>
<organism evidence="2 3">
    <name type="scientific">Alkalibacillus silvisoli</name>
    <dbReference type="NCBI Taxonomy" id="392823"/>
    <lineage>
        <taxon>Bacteria</taxon>
        <taxon>Bacillati</taxon>
        <taxon>Bacillota</taxon>
        <taxon>Bacilli</taxon>
        <taxon>Bacillales</taxon>
        <taxon>Bacillaceae</taxon>
        <taxon>Alkalibacillus</taxon>
    </lineage>
</organism>
<keyword evidence="3" id="KW-1185">Reference proteome</keyword>
<name>A0ABP3K3B6_9BACI</name>
<evidence type="ECO:0000313" key="2">
    <source>
        <dbReference type="EMBL" id="GAA0470553.1"/>
    </source>
</evidence>
<dbReference type="Pfam" id="PF12645">
    <property type="entry name" value="HTH_16"/>
    <property type="match status" value="1"/>
</dbReference>
<dbReference type="Gene3D" id="1.10.1740.10">
    <property type="match status" value="1"/>
</dbReference>
<dbReference type="Proteomes" id="UP001500740">
    <property type="component" value="Unassembled WGS sequence"/>
</dbReference>
<protein>
    <recommendedName>
        <fullName evidence="1">Helix-turn-helix conjugative transposon-like domain-containing protein</fullName>
    </recommendedName>
</protein>
<evidence type="ECO:0000313" key="3">
    <source>
        <dbReference type="Proteomes" id="UP001500740"/>
    </source>
</evidence>